<accession>A0A5V1AD74</accession>
<protein>
    <submittedName>
        <fullName evidence="2">Uncharacterized protein</fullName>
    </submittedName>
</protein>
<comment type="caution">
    <text evidence="2">The sequence shown here is derived from an EMBL/GenBank/DDBJ whole genome shotgun (WGS) entry which is preliminary data.</text>
</comment>
<evidence type="ECO:0000256" key="1">
    <source>
        <dbReference type="SAM" id="MobiDB-lite"/>
    </source>
</evidence>
<feature type="compositionally biased region" description="Polar residues" evidence="1">
    <location>
        <begin position="47"/>
        <end position="56"/>
    </location>
</feature>
<sequence length="68" mass="7733">MLDTRKAYIDLGDGKRLSAHSEIFLGTSSFRYDFPADESKRIVPLNNPINNSITHSNPPPKKHQIRII</sequence>
<dbReference type="EMBL" id="AAGXGX010000038">
    <property type="protein sequence ID" value="EBS9878547.1"/>
    <property type="molecule type" value="Genomic_DNA"/>
</dbReference>
<proteinExistence type="predicted"/>
<name>A0A5V1AD74_SALER</name>
<evidence type="ECO:0000313" key="2">
    <source>
        <dbReference type="EMBL" id="EBS9878547.1"/>
    </source>
</evidence>
<reference evidence="2" key="1">
    <citation type="submission" date="2018-07" db="EMBL/GenBank/DDBJ databases">
        <authorList>
            <consortium name="GenomeTrakr network: Whole genome sequencing for foodborne pathogen traceback"/>
        </authorList>
    </citation>
    <scope>NUCLEOTIDE SEQUENCE</scope>
    <source>
        <strain evidence="2">CFSAN065048</strain>
    </source>
</reference>
<feature type="region of interest" description="Disordered" evidence="1">
    <location>
        <begin position="47"/>
        <end position="68"/>
    </location>
</feature>
<organism evidence="2">
    <name type="scientific">Salmonella enterica</name>
    <name type="common">Salmonella choleraesuis</name>
    <dbReference type="NCBI Taxonomy" id="28901"/>
    <lineage>
        <taxon>Bacteria</taxon>
        <taxon>Pseudomonadati</taxon>
        <taxon>Pseudomonadota</taxon>
        <taxon>Gammaproteobacteria</taxon>
        <taxon>Enterobacterales</taxon>
        <taxon>Enterobacteriaceae</taxon>
        <taxon>Salmonella</taxon>
    </lineage>
</organism>
<gene>
    <name evidence="2" type="ORF">CEJ02_23335</name>
</gene>
<dbReference type="AlphaFoldDB" id="A0A5V1AD74"/>